<dbReference type="InterPro" id="IPR013763">
    <property type="entry name" value="Cyclin-like_dom"/>
</dbReference>
<dbReference type="InterPro" id="IPR048053">
    <property type="entry name" value="Cyclin-Q_second_cyclin_box"/>
</dbReference>
<dbReference type="InterPro" id="IPR043198">
    <property type="entry name" value="Cyclin/Ssn8"/>
</dbReference>
<dbReference type="SUPFAM" id="SSF47954">
    <property type="entry name" value="Cyclin-like"/>
    <property type="match status" value="2"/>
</dbReference>
<dbReference type="AlphaFoldDB" id="A0A3M6TV04"/>
<dbReference type="InterPro" id="IPR036915">
    <property type="entry name" value="Cyclin-like_sf"/>
</dbReference>
<dbReference type="PIRSF" id="PIRSF028758">
    <property type="entry name" value="Cyclin, C/H/G types"/>
    <property type="match status" value="1"/>
</dbReference>
<sequence>MDRKVALTSKNSNVDRQGCEKKIKSGPNVNVVESKTARKNHLKITTFIMEAGQRLKLPPGTCASACVLYHRLYKQYFQSEYDPNLVATAALYLASKTEESPCKLRDVINVSYRLLHRDKPPLEVGSLYWELHDSVANCELMILRALQFQVSFDSPHKYLLHYLNSLEDWLDKECTITSSLSQLSWSILQDSFHTTLCLEYSPAVIAIAMIYFSLTCLGIDVPSQGARHSWWKALCPRSTEDEIQAIILHIIDFYSLENVVSD</sequence>
<dbReference type="InterPro" id="IPR048055">
    <property type="entry name" value="Cyclin-Q_first_cyclin_box"/>
</dbReference>
<proteinExistence type="inferred from homology"/>
<evidence type="ECO:0000256" key="5">
    <source>
        <dbReference type="RuleBase" id="RU000383"/>
    </source>
</evidence>
<evidence type="ECO:0000259" key="6">
    <source>
        <dbReference type="SMART" id="SM00385"/>
    </source>
</evidence>
<dbReference type="OrthoDB" id="79090at2759"/>
<evidence type="ECO:0000256" key="4">
    <source>
        <dbReference type="ARBA" id="ARBA00032419"/>
    </source>
</evidence>
<dbReference type="STRING" id="46731.A0A3M6TV04"/>
<keyword evidence="8" id="KW-1185">Reference proteome</keyword>
<dbReference type="EMBL" id="RCHS01002885">
    <property type="protein sequence ID" value="RMX45109.1"/>
    <property type="molecule type" value="Genomic_DNA"/>
</dbReference>
<dbReference type="Gene3D" id="1.10.472.10">
    <property type="entry name" value="Cyclin-like"/>
    <property type="match status" value="2"/>
</dbReference>
<comment type="similarity">
    <text evidence="1">Belongs to the cyclin family. Cyclin-like FAM58 subfamily.</text>
</comment>
<accession>A0A3M6TV04</accession>
<dbReference type="GO" id="GO:0016538">
    <property type="term" value="F:cyclin-dependent protein serine/threonine kinase regulator activity"/>
    <property type="evidence" value="ECO:0007669"/>
    <property type="project" value="InterPro"/>
</dbReference>
<reference evidence="7 8" key="1">
    <citation type="journal article" date="2018" name="Sci. Rep.">
        <title>Comparative analysis of the Pocillopora damicornis genome highlights role of immune system in coral evolution.</title>
        <authorList>
            <person name="Cunning R."/>
            <person name="Bay R.A."/>
            <person name="Gillette P."/>
            <person name="Baker A.C."/>
            <person name="Traylor-Knowles N."/>
        </authorList>
    </citation>
    <scope>NUCLEOTIDE SEQUENCE [LARGE SCALE GENOMIC DNA]</scope>
    <source>
        <strain evidence="7">RSMAS</strain>
        <tissue evidence="7">Whole animal</tissue>
    </source>
</reference>
<keyword evidence="3 5" id="KW-0195">Cyclin</keyword>
<evidence type="ECO:0000313" key="7">
    <source>
        <dbReference type="EMBL" id="RMX45109.1"/>
    </source>
</evidence>
<dbReference type="OMA" id="HVESNKA"/>
<evidence type="ECO:0000313" key="8">
    <source>
        <dbReference type="Proteomes" id="UP000275408"/>
    </source>
</evidence>
<evidence type="ECO:0000256" key="2">
    <source>
        <dbReference type="ARBA" id="ARBA00019501"/>
    </source>
</evidence>
<evidence type="ECO:0000256" key="3">
    <source>
        <dbReference type="ARBA" id="ARBA00023127"/>
    </source>
</evidence>
<dbReference type="CDD" id="cd20535">
    <property type="entry name" value="CYCLIN_CCNM_CCNQ_rpt2"/>
    <property type="match status" value="1"/>
</dbReference>
<gene>
    <name evidence="7" type="ORF">pdam_00014031</name>
</gene>
<dbReference type="PANTHER" id="PTHR10026">
    <property type="entry name" value="CYCLIN"/>
    <property type="match status" value="1"/>
</dbReference>
<dbReference type="GO" id="GO:0006357">
    <property type="term" value="P:regulation of transcription by RNA polymerase II"/>
    <property type="evidence" value="ECO:0007669"/>
    <property type="project" value="InterPro"/>
</dbReference>
<dbReference type="CDD" id="cd20534">
    <property type="entry name" value="CYCLIN_CCNM_CCNQ_rpt1"/>
    <property type="match status" value="1"/>
</dbReference>
<organism evidence="7 8">
    <name type="scientific">Pocillopora damicornis</name>
    <name type="common">Cauliflower coral</name>
    <name type="synonym">Millepora damicornis</name>
    <dbReference type="NCBI Taxonomy" id="46731"/>
    <lineage>
        <taxon>Eukaryota</taxon>
        <taxon>Metazoa</taxon>
        <taxon>Cnidaria</taxon>
        <taxon>Anthozoa</taxon>
        <taxon>Hexacorallia</taxon>
        <taxon>Scleractinia</taxon>
        <taxon>Astrocoeniina</taxon>
        <taxon>Pocilloporidae</taxon>
        <taxon>Pocillopora</taxon>
    </lineage>
</organism>
<dbReference type="InterPro" id="IPR006671">
    <property type="entry name" value="Cyclin_N"/>
</dbReference>
<dbReference type="SMART" id="SM00385">
    <property type="entry name" value="CYCLIN"/>
    <property type="match status" value="1"/>
</dbReference>
<protein>
    <recommendedName>
        <fullName evidence="2">Cyclin-Q</fullName>
    </recommendedName>
    <alternativeName>
        <fullName evidence="4">Cyclin-related protein FAM58A</fullName>
    </alternativeName>
</protein>
<evidence type="ECO:0000256" key="1">
    <source>
        <dbReference type="ARBA" id="ARBA00010390"/>
    </source>
</evidence>
<feature type="domain" description="Cyclin-like" evidence="6">
    <location>
        <begin position="46"/>
        <end position="144"/>
    </location>
</feature>
<name>A0A3M6TV04_POCDA</name>
<dbReference type="Pfam" id="PF00134">
    <property type="entry name" value="Cyclin_N"/>
    <property type="match status" value="1"/>
</dbReference>
<dbReference type="Proteomes" id="UP000275408">
    <property type="component" value="Unassembled WGS sequence"/>
</dbReference>
<comment type="caution">
    <text evidence="7">The sequence shown here is derived from an EMBL/GenBank/DDBJ whole genome shotgun (WGS) entry which is preliminary data.</text>
</comment>